<dbReference type="EMBL" id="GBRH01250777">
    <property type="protein sequence ID" value="JAD47118.1"/>
    <property type="molecule type" value="Transcribed_RNA"/>
</dbReference>
<reference evidence="1" key="2">
    <citation type="journal article" date="2015" name="Data Brief">
        <title>Shoot transcriptome of the giant reed, Arundo donax.</title>
        <authorList>
            <person name="Barrero R.A."/>
            <person name="Guerrero F.D."/>
            <person name="Moolhuijzen P."/>
            <person name="Goolsby J.A."/>
            <person name="Tidwell J."/>
            <person name="Bellgard S.E."/>
            <person name="Bellgard M.I."/>
        </authorList>
    </citation>
    <scope>NUCLEOTIDE SEQUENCE</scope>
    <source>
        <tissue evidence="1">Shoot tissue taken approximately 20 cm above the soil surface</tissue>
    </source>
</reference>
<protein>
    <submittedName>
        <fullName evidence="1">Uncharacterized protein</fullName>
    </submittedName>
</protein>
<accession>A0A0A9AB41</accession>
<evidence type="ECO:0000313" key="1">
    <source>
        <dbReference type="EMBL" id="JAD47118.1"/>
    </source>
</evidence>
<name>A0A0A9AB41_ARUDO</name>
<dbReference type="AlphaFoldDB" id="A0A0A9AB41"/>
<proteinExistence type="predicted"/>
<sequence>MVTCRIIKDHTLIQGGDPVTGDG</sequence>
<reference evidence="1" key="1">
    <citation type="submission" date="2014-09" db="EMBL/GenBank/DDBJ databases">
        <authorList>
            <person name="Magalhaes I.L.F."/>
            <person name="Oliveira U."/>
            <person name="Santos F.R."/>
            <person name="Vidigal T.H.D.A."/>
            <person name="Brescovit A.D."/>
            <person name="Santos A.J."/>
        </authorList>
    </citation>
    <scope>NUCLEOTIDE SEQUENCE</scope>
    <source>
        <tissue evidence="1">Shoot tissue taken approximately 20 cm above the soil surface</tissue>
    </source>
</reference>
<organism evidence="1">
    <name type="scientific">Arundo donax</name>
    <name type="common">Giant reed</name>
    <name type="synonym">Donax arundinaceus</name>
    <dbReference type="NCBI Taxonomy" id="35708"/>
    <lineage>
        <taxon>Eukaryota</taxon>
        <taxon>Viridiplantae</taxon>
        <taxon>Streptophyta</taxon>
        <taxon>Embryophyta</taxon>
        <taxon>Tracheophyta</taxon>
        <taxon>Spermatophyta</taxon>
        <taxon>Magnoliopsida</taxon>
        <taxon>Liliopsida</taxon>
        <taxon>Poales</taxon>
        <taxon>Poaceae</taxon>
        <taxon>PACMAD clade</taxon>
        <taxon>Arundinoideae</taxon>
        <taxon>Arundineae</taxon>
        <taxon>Arundo</taxon>
    </lineage>
</organism>